<dbReference type="GO" id="GO:0006313">
    <property type="term" value="P:DNA transposition"/>
    <property type="evidence" value="ECO:0007669"/>
    <property type="project" value="InterPro"/>
</dbReference>
<dbReference type="GO" id="GO:0003677">
    <property type="term" value="F:DNA binding"/>
    <property type="evidence" value="ECO:0007669"/>
    <property type="project" value="InterPro"/>
</dbReference>
<accession>A0A8T3VXN0</accession>
<evidence type="ECO:0000313" key="2">
    <source>
        <dbReference type="EMBL" id="MBE6512755.1"/>
    </source>
</evidence>
<comment type="caution">
    <text evidence="2">The sequence shown here is derived from an EMBL/GenBank/DDBJ whole genome shotgun (WGS) entry which is preliminary data.</text>
</comment>
<sequence length="123" mass="14939">MAIDVESRLILHFQTQRGPRHDTKFADASLRKMKRFKSHYIVCDKAYDTENIRTIINEEINAFYIIPNKTNFKTGFFRKRSRYVFRKLIYNRRNNVESVFSFNYIRFICFVKSSLINLIKQHF</sequence>
<dbReference type="GO" id="GO:0004803">
    <property type="term" value="F:transposase activity"/>
    <property type="evidence" value="ECO:0007669"/>
    <property type="project" value="InterPro"/>
</dbReference>
<dbReference type="Proteomes" id="UP000732619">
    <property type="component" value="Unassembled WGS sequence"/>
</dbReference>
<dbReference type="Pfam" id="PF01609">
    <property type="entry name" value="DDE_Tnp_1"/>
    <property type="match status" value="1"/>
</dbReference>
<dbReference type="EMBL" id="SUTG01000029">
    <property type="protein sequence ID" value="MBE6512755.1"/>
    <property type="molecule type" value="Genomic_DNA"/>
</dbReference>
<proteinExistence type="predicted"/>
<dbReference type="InterPro" id="IPR002559">
    <property type="entry name" value="Transposase_11"/>
</dbReference>
<gene>
    <name evidence="2" type="ORF">E7Z75_06405</name>
</gene>
<feature type="domain" description="Transposase IS4-like" evidence="1">
    <location>
        <begin position="2"/>
        <end position="101"/>
    </location>
</feature>
<protein>
    <submittedName>
        <fullName evidence="2">Transposase</fullName>
    </submittedName>
</protein>
<organism evidence="2 3">
    <name type="scientific">Methanobrevibacter olleyae</name>
    <dbReference type="NCBI Taxonomy" id="294671"/>
    <lineage>
        <taxon>Archaea</taxon>
        <taxon>Methanobacteriati</taxon>
        <taxon>Methanobacteriota</taxon>
        <taxon>Methanomada group</taxon>
        <taxon>Methanobacteria</taxon>
        <taxon>Methanobacteriales</taxon>
        <taxon>Methanobacteriaceae</taxon>
        <taxon>Methanobrevibacter</taxon>
    </lineage>
</organism>
<evidence type="ECO:0000259" key="1">
    <source>
        <dbReference type="Pfam" id="PF01609"/>
    </source>
</evidence>
<evidence type="ECO:0000313" key="3">
    <source>
        <dbReference type="Proteomes" id="UP000732619"/>
    </source>
</evidence>
<dbReference type="AlphaFoldDB" id="A0A8T3VXN0"/>
<name>A0A8T3VXN0_METOL</name>
<reference evidence="2" key="1">
    <citation type="submission" date="2019-04" db="EMBL/GenBank/DDBJ databases">
        <title>Evolution of Biomass-Degrading Anaerobic Consortia Revealed by Metagenomics.</title>
        <authorList>
            <person name="Peng X."/>
        </authorList>
    </citation>
    <scope>NUCLEOTIDE SEQUENCE</scope>
    <source>
        <strain evidence="2">SIG14</strain>
    </source>
</reference>